<dbReference type="Pfam" id="PF00563">
    <property type="entry name" value="EAL"/>
    <property type="match status" value="1"/>
</dbReference>
<feature type="domain" description="GGDEF" evidence="3">
    <location>
        <begin position="332"/>
        <end position="465"/>
    </location>
</feature>
<dbReference type="InterPro" id="IPR000160">
    <property type="entry name" value="GGDEF_dom"/>
</dbReference>
<evidence type="ECO:0000259" key="3">
    <source>
        <dbReference type="PROSITE" id="PS50887"/>
    </source>
</evidence>
<dbReference type="SUPFAM" id="SSF55785">
    <property type="entry name" value="PYP-like sensor domain (PAS domain)"/>
    <property type="match status" value="1"/>
</dbReference>
<dbReference type="InterPro" id="IPR035919">
    <property type="entry name" value="EAL_sf"/>
</dbReference>
<name>A0AAJ1TPV5_9HYPH</name>
<reference evidence="4" key="1">
    <citation type="submission" date="2023-07" db="EMBL/GenBank/DDBJ databases">
        <title>Genomic Encyclopedia of Type Strains, Phase IV (KMG-IV): sequencing the most valuable type-strain genomes for metagenomic binning, comparative biology and taxonomic classification.</title>
        <authorList>
            <person name="Goeker M."/>
        </authorList>
    </citation>
    <scope>NUCLEOTIDE SEQUENCE</scope>
    <source>
        <strain evidence="4">DSM 19569</strain>
    </source>
</reference>
<dbReference type="SMART" id="SM00052">
    <property type="entry name" value="EAL"/>
    <property type="match status" value="1"/>
</dbReference>
<dbReference type="PROSITE" id="PS50112">
    <property type="entry name" value="PAS"/>
    <property type="match status" value="1"/>
</dbReference>
<dbReference type="Gene3D" id="3.20.20.450">
    <property type="entry name" value="EAL domain"/>
    <property type="match status" value="1"/>
</dbReference>
<proteinExistence type="predicted"/>
<dbReference type="Pfam" id="PF08448">
    <property type="entry name" value="PAS_4"/>
    <property type="match status" value="1"/>
</dbReference>
<evidence type="ECO:0000259" key="2">
    <source>
        <dbReference type="PROSITE" id="PS50883"/>
    </source>
</evidence>
<dbReference type="Gene3D" id="3.30.450.20">
    <property type="entry name" value="PAS domain"/>
    <property type="match status" value="1"/>
</dbReference>
<dbReference type="SMART" id="SM00086">
    <property type="entry name" value="PAC"/>
    <property type="match status" value="1"/>
</dbReference>
<dbReference type="PANTHER" id="PTHR44757:SF2">
    <property type="entry name" value="BIOFILM ARCHITECTURE MAINTENANCE PROTEIN MBAA"/>
    <property type="match status" value="1"/>
</dbReference>
<organism evidence="4 5">
    <name type="scientific">Methylobacterium brachiatum</name>
    <dbReference type="NCBI Taxonomy" id="269660"/>
    <lineage>
        <taxon>Bacteria</taxon>
        <taxon>Pseudomonadati</taxon>
        <taxon>Pseudomonadota</taxon>
        <taxon>Alphaproteobacteria</taxon>
        <taxon>Hyphomicrobiales</taxon>
        <taxon>Methylobacteriaceae</taxon>
        <taxon>Methylobacterium</taxon>
    </lineage>
</organism>
<dbReference type="NCBIfam" id="TIGR00254">
    <property type="entry name" value="GGDEF"/>
    <property type="match status" value="1"/>
</dbReference>
<dbReference type="PROSITE" id="PS50883">
    <property type="entry name" value="EAL"/>
    <property type="match status" value="1"/>
</dbReference>
<dbReference type="CDD" id="cd01949">
    <property type="entry name" value="GGDEF"/>
    <property type="match status" value="1"/>
</dbReference>
<dbReference type="NCBIfam" id="TIGR00229">
    <property type="entry name" value="sensory_box"/>
    <property type="match status" value="1"/>
</dbReference>
<evidence type="ECO:0000313" key="4">
    <source>
        <dbReference type="EMBL" id="MDQ0544775.1"/>
    </source>
</evidence>
<protein>
    <submittedName>
        <fullName evidence="4">Diguanylate cyclase (GGDEF)-like protein/PAS domain S-box-containing protein</fullName>
    </submittedName>
</protein>
<dbReference type="InterPro" id="IPR001633">
    <property type="entry name" value="EAL_dom"/>
</dbReference>
<dbReference type="InterPro" id="IPR029016">
    <property type="entry name" value="GAF-like_dom_sf"/>
</dbReference>
<evidence type="ECO:0000313" key="5">
    <source>
        <dbReference type="Proteomes" id="UP001223420"/>
    </source>
</evidence>
<dbReference type="Pfam" id="PF01590">
    <property type="entry name" value="GAF"/>
    <property type="match status" value="1"/>
</dbReference>
<dbReference type="InterPro" id="IPR003018">
    <property type="entry name" value="GAF"/>
</dbReference>
<dbReference type="RefSeq" id="WP_230365512.1">
    <property type="nucleotide sequence ID" value="NZ_JAJALK010000002.1"/>
</dbReference>
<evidence type="ECO:0000259" key="1">
    <source>
        <dbReference type="PROSITE" id="PS50112"/>
    </source>
</evidence>
<dbReference type="InterPro" id="IPR000014">
    <property type="entry name" value="PAS"/>
</dbReference>
<dbReference type="InterPro" id="IPR052155">
    <property type="entry name" value="Biofilm_reg_signaling"/>
</dbReference>
<feature type="domain" description="PAS" evidence="1">
    <location>
        <begin position="192"/>
        <end position="247"/>
    </location>
</feature>
<dbReference type="Pfam" id="PF00990">
    <property type="entry name" value="GGDEF"/>
    <property type="match status" value="1"/>
</dbReference>
<dbReference type="SUPFAM" id="SSF141868">
    <property type="entry name" value="EAL domain-like"/>
    <property type="match status" value="1"/>
</dbReference>
<dbReference type="InterPro" id="IPR001610">
    <property type="entry name" value="PAC"/>
</dbReference>
<dbReference type="SMART" id="SM00065">
    <property type="entry name" value="GAF"/>
    <property type="match status" value="1"/>
</dbReference>
<dbReference type="Gene3D" id="3.30.70.270">
    <property type="match status" value="1"/>
</dbReference>
<accession>A0AAJ1TPV5</accession>
<dbReference type="InterPro" id="IPR043128">
    <property type="entry name" value="Rev_trsase/Diguanyl_cyclase"/>
</dbReference>
<dbReference type="CDD" id="cd00130">
    <property type="entry name" value="PAS"/>
    <property type="match status" value="1"/>
</dbReference>
<dbReference type="SMART" id="SM00267">
    <property type="entry name" value="GGDEF"/>
    <property type="match status" value="1"/>
</dbReference>
<dbReference type="Gene3D" id="3.30.450.40">
    <property type="match status" value="1"/>
</dbReference>
<dbReference type="InterPro" id="IPR035965">
    <property type="entry name" value="PAS-like_dom_sf"/>
</dbReference>
<gene>
    <name evidence="4" type="ORF">QO001_003711</name>
</gene>
<dbReference type="InterPro" id="IPR013656">
    <property type="entry name" value="PAS_4"/>
</dbReference>
<dbReference type="InterPro" id="IPR029787">
    <property type="entry name" value="Nucleotide_cyclase"/>
</dbReference>
<sequence length="742" mass="80463">MSAATTSEYALAEQESLRLHALGRFQITGTAPEERFDAIARLAARLFRTPIAYVSLIDQHWQWLKAQTGLGPVGLDQGPTPRSASFCTHTIRSNDVLVIPDTQRDPRFIDNPRVVGLPFVRFYAGAPLITADGFRLGALCVADTAPRGLFPAHDRQALADLAAMVVEQMTLRRSELARLSMMGFANATELALLALTREGRIRFANRAAASLFGYDLDEMLGAPFELIVPERMRAAHRAALGRIFEGHLAKVVGRTLEVMVRRKDGTECPVEVSLSLWDDAREPNLGAVIQDISARRRREAGLLQLAHQDDLTGLTNRRRFESLLNDLYRRGEAATVLLVDLDGFKAVNDSLGHAVGDALLQAIAVRIPAVLPRRAVMARLGGDEFVVLLPGTGDPLAARTCASAILAALADPVVVEAHVLRVGASIGFALAPDHGRSGEELIGSADFALYRAKQEGGGGARMFTSEMRHAAVALRSTQDALLRALHGDELVLHYQPQICLATGRLVGTEALIRWQHPERGLLLPGAFLPAIKMSPLALPVGAWVLDAACRQIAAWRNQGLPPFRVGANLFSAQFKAGNLVREVADALARHRVAPDWLELEITERVVLQSDDRTLGTIRDLRALGVRIAFDDFGTGYASLSSLKRFPLTTLKIDRTFVSDLLTQANDAAITRAIIRMSNDLGLDTVAEGIETEGQEVVLRALGCKVGQGYHYGRAMPAAALTGLLAARQGDAWLSVPTLRAAE</sequence>
<dbReference type="SUPFAM" id="SSF55781">
    <property type="entry name" value="GAF domain-like"/>
    <property type="match status" value="1"/>
</dbReference>
<dbReference type="EMBL" id="JAUSWL010000006">
    <property type="protein sequence ID" value="MDQ0544775.1"/>
    <property type="molecule type" value="Genomic_DNA"/>
</dbReference>
<dbReference type="Proteomes" id="UP001223420">
    <property type="component" value="Unassembled WGS sequence"/>
</dbReference>
<dbReference type="CDD" id="cd01948">
    <property type="entry name" value="EAL"/>
    <property type="match status" value="1"/>
</dbReference>
<dbReference type="PROSITE" id="PS50887">
    <property type="entry name" value="GGDEF"/>
    <property type="match status" value="1"/>
</dbReference>
<dbReference type="SMART" id="SM00091">
    <property type="entry name" value="PAS"/>
    <property type="match status" value="1"/>
</dbReference>
<dbReference type="AlphaFoldDB" id="A0AAJ1TPV5"/>
<feature type="domain" description="EAL" evidence="2">
    <location>
        <begin position="474"/>
        <end position="728"/>
    </location>
</feature>
<dbReference type="PANTHER" id="PTHR44757">
    <property type="entry name" value="DIGUANYLATE CYCLASE DGCP"/>
    <property type="match status" value="1"/>
</dbReference>
<dbReference type="SUPFAM" id="SSF55073">
    <property type="entry name" value="Nucleotide cyclase"/>
    <property type="match status" value="1"/>
</dbReference>
<comment type="caution">
    <text evidence="4">The sequence shown here is derived from an EMBL/GenBank/DDBJ whole genome shotgun (WGS) entry which is preliminary data.</text>
</comment>